<dbReference type="EMBL" id="CM044704">
    <property type="protein sequence ID" value="KAI5665519.1"/>
    <property type="molecule type" value="Genomic_DNA"/>
</dbReference>
<name>A0ACC0AZE9_CATRO</name>
<accession>A0ACC0AZE9</accession>
<organism evidence="1 2">
    <name type="scientific">Catharanthus roseus</name>
    <name type="common">Madagascar periwinkle</name>
    <name type="synonym">Vinca rosea</name>
    <dbReference type="NCBI Taxonomy" id="4058"/>
    <lineage>
        <taxon>Eukaryota</taxon>
        <taxon>Viridiplantae</taxon>
        <taxon>Streptophyta</taxon>
        <taxon>Embryophyta</taxon>
        <taxon>Tracheophyta</taxon>
        <taxon>Spermatophyta</taxon>
        <taxon>Magnoliopsida</taxon>
        <taxon>eudicotyledons</taxon>
        <taxon>Gunneridae</taxon>
        <taxon>Pentapetalae</taxon>
        <taxon>asterids</taxon>
        <taxon>lamiids</taxon>
        <taxon>Gentianales</taxon>
        <taxon>Apocynaceae</taxon>
        <taxon>Rauvolfioideae</taxon>
        <taxon>Vinceae</taxon>
        <taxon>Catharanthinae</taxon>
        <taxon>Catharanthus</taxon>
    </lineage>
</organism>
<protein>
    <submittedName>
        <fullName evidence="1">Uncharacterized protein</fullName>
    </submittedName>
</protein>
<reference evidence="2" key="1">
    <citation type="journal article" date="2023" name="Nat. Plants">
        <title>Single-cell RNA sequencing provides a high-resolution roadmap for understanding the multicellular compartmentation of specialized metabolism.</title>
        <authorList>
            <person name="Sun S."/>
            <person name="Shen X."/>
            <person name="Li Y."/>
            <person name="Li Y."/>
            <person name="Wang S."/>
            <person name="Li R."/>
            <person name="Zhang H."/>
            <person name="Shen G."/>
            <person name="Guo B."/>
            <person name="Wei J."/>
            <person name="Xu J."/>
            <person name="St-Pierre B."/>
            <person name="Chen S."/>
            <person name="Sun C."/>
        </authorList>
    </citation>
    <scope>NUCLEOTIDE SEQUENCE [LARGE SCALE GENOMIC DNA]</scope>
</reference>
<proteinExistence type="predicted"/>
<evidence type="ECO:0000313" key="2">
    <source>
        <dbReference type="Proteomes" id="UP001060085"/>
    </source>
</evidence>
<gene>
    <name evidence="1" type="ORF">M9H77_15372</name>
</gene>
<sequence length="1000" mass="109374">MATNKDTSELKTLADAVTETAAVENVTETETPDSGPNVNRVRVSNLSSGDLDGNAAFDGGGSVLVTRRVIHTETVVVEAKMVGPDEPDSGSGESNGNGNGVSLSFACEGEKKCGYQDVEESGYENKSGSDKMSVEVNGSVPDEAQMDDDGQGGNRGIENLNHDGSANNTEMDGQEGSDDGEFVEAHGYSVGDLVWGKIKSHPWWPGQIYDPSDASESAVKYNHNRKGRLLVAYFGDRSFAWCLPSQLIPFAQHFEEMSKQSSLKSFVNAVQEAVDEIGRLVDLEMTCQCVPEENRKGLTRPTAVNAGIKEGVLVPNGDIGKLLSFRYDTAELLATVENAAESLSFASMLELAILKSWLSAFYRARGGYTLPEYGRPLEIEGLEDKNRNGSAEPNDFSVPIEVPIHRPVEEDWLSSAAAVPGNGQAPQQDKMHHRRKQKSVAELLAEDTGAKFNTRKRSSTSEGRGSSSSAIKKQKLKDEVENHSGSVQAASNRKRGRKKNDDISQSGEPTASDAPSGFQTEVQMQEKSLSSKLGKERIKIPDGNNGEGIKTDEMSSPRERKKSKYLSPPYTTPGFRAGNLSSKKEELEKGTEKVTESARMGERITKAAGKLLELSPPLERCDRKTAKKKSSEEQVDIASNLNSQTGNEDQQKSLFTMDGSTSVNEMFSGLKSFAVNPLHCWKGEVFELVEGFVSTFRSFIFVNGANYKEYHKKRHGRKRKSLNSGPLKSVDNLNQTGEKPKAAQRSDKKSKQGKLNTDTPKAKTSSKKSKQEKSNTDTPKRKTSSKKSKQEKSNTDTPKAKTSSKKSKQEKSNTDTPKAKTSSKKSIIEKSETPKSKKAAAGGSGKKADSRKEVDRKPHPASLLVEFTRGFSLPSRDDIIRTFMKFGDINEQETGVFPDSSSIRISYKRSSDAEEALRASLKQNPFGFRVNYKLCYYPSAAPVPVNETTDVGSMTEKLQTMTSLLQEFDDKISSVAKSNIEADIKLLFDKVKMIVEAASK</sequence>
<evidence type="ECO:0000313" key="1">
    <source>
        <dbReference type="EMBL" id="KAI5665519.1"/>
    </source>
</evidence>
<comment type="caution">
    <text evidence="1">The sequence shown here is derived from an EMBL/GenBank/DDBJ whole genome shotgun (WGS) entry which is preliminary data.</text>
</comment>
<keyword evidence="2" id="KW-1185">Reference proteome</keyword>
<dbReference type="Proteomes" id="UP001060085">
    <property type="component" value="Linkage Group LG04"/>
</dbReference>